<sequence>MWQAFPYMVLMDATYKTNKYNLPFLEIVGVTSMRLTFSIAFTFMHSEKQATTEHALDKILEELHRLKGFVPILENCGCQLLACFGLPYAHELAMYVDAGSHIPLDSIDIFWRTLDFKPCVCVDYGNLYVDDHMKRWKEKFNNQQIMSNIVMLSSSFFDLNDEPTRHNSSFFDLNDESNTHNSSFFDLNDEPVRHSSFFMGMNEEPIGQFSYRFDLNEEPTCQWSYQFDLKEEAPMEHSSLLKEISSVFHSYITRIQNVMGDGNCGFRSIAICLRYDENEFIFIRRQLYDELLTSYEDYSRVFIRCDGVLDSLSFFMTYRTTLPEHYILLPDIGILIANRFGVIVQFFTTVGSVTFFPLRRCPSEFQNHCILTFALVYTNHYVMVQLEGEYSMPPISALWIRHKDPSATE</sequence>
<evidence type="ECO:0000313" key="3">
    <source>
        <dbReference type="Proteomes" id="UP000235145"/>
    </source>
</evidence>
<dbReference type="Proteomes" id="UP000235145">
    <property type="component" value="Unassembled WGS sequence"/>
</dbReference>
<gene>
    <name evidence="2" type="ORF">LSAT_V11C400223670</name>
</gene>
<name>A0A9R1XGW7_LACSA</name>
<proteinExistence type="predicted"/>
<feature type="domain" description="MULE transposase" evidence="1">
    <location>
        <begin position="9"/>
        <end position="62"/>
    </location>
</feature>
<dbReference type="PANTHER" id="PTHR31569">
    <property type="entry name" value="SWIM-TYPE DOMAIN-CONTAINING PROTEIN"/>
    <property type="match status" value="1"/>
</dbReference>
<protein>
    <recommendedName>
        <fullName evidence="1">MULE transposase domain-containing protein</fullName>
    </recommendedName>
</protein>
<comment type="caution">
    <text evidence="2">The sequence shown here is derived from an EMBL/GenBank/DDBJ whole genome shotgun (WGS) entry which is preliminary data.</text>
</comment>
<accession>A0A9R1XGW7</accession>
<dbReference type="InterPro" id="IPR018289">
    <property type="entry name" value="MULE_transposase_dom"/>
</dbReference>
<dbReference type="AlphaFoldDB" id="A0A9R1XGW7"/>
<evidence type="ECO:0000259" key="1">
    <source>
        <dbReference type="Pfam" id="PF10551"/>
    </source>
</evidence>
<organism evidence="2 3">
    <name type="scientific">Lactuca sativa</name>
    <name type="common">Garden lettuce</name>
    <dbReference type="NCBI Taxonomy" id="4236"/>
    <lineage>
        <taxon>Eukaryota</taxon>
        <taxon>Viridiplantae</taxon>
        <taxon>Streptophyta</taxon>
        <taxon>Embryophyta</taxon>
        <taxon>Tracheophyta</taxon>
        <taxon>Spermatophyta</taxon>
        <taxon>Magnoliopsida</taxon>
        <taxon>eudicotyledons</taxon>
        <taxon>Gunneridae</taxon>
        <taxon>Pentapetalae</taxon>
        <taxon>asterids</taxon>
        <taxon>campanulids</taxon>
        <taxon>Asterales</taxon>
        <taxon>Asteraceae</taxon>
        <taxon>Cichorioideae</taxon>
        <taxon>Cichorieae</taxon>
        <taxon>Lactucinae</taxon>
        <taxon>Lactuca</taxon>
    </lineage>
</organism>
<dbReference type="CDD" id="cd22744">
    <property type="entry name" value="OTU"/>
    <property type="match status" value="1"/>
</dbReference>
<dbReference type="PANTHER" id="PTHR31569:SF4">
    <property type="entry name" value="SWIM-TYPE DOMAIN-CONTAINING PROTEIN"/>
    <property type="match status" value="1"/>
</dbReference>
<keyword evidence="3" id="KW-1185">Reference proteome</keyword>
<dbReference type="EMBL" id="NBSK02000004">
    <property type="protein sequence ID" value="KAJ0212511.1"/>
    <property type="molecule type" value="Genomic_DNA"/>
</dbReference>
<reference evidence="2 3" key="1">
    <citation type="journal article" date="2017" name="Nat. Commun.">
        <title>Genome assembly with in vitro proximity ligation data and whole-genome triplication in lettuce.</title>
        <authorList>
            <person name="Reyes-Chin-Wo S."/>
            <person name="Wang Z."/>
            <person name="Yang X."/>
            <person name="Kozik A."/>
            <person name="Arikit S."/>
            <person name="Song C."/>
            <person name="Xia L."/>
            <person name="Froenicke L."/>
            <person name="Lavelle D.O."/>
            <person name="Truco M.J."/>
            <person name="Xia R."/>
            <person name="Zhu S."/>
            <person name="Xu C."/>
            <person name="Xu H."/>
            <person name="Xu X."/>
            <person name="Cox K."/>
            <person name="Korf I."/>
            <person name="Meyers B.C."/>
            <person name="Michelmore R.W."/>
        </authorList>
    </citation>
    <scope>NUCLEOTIDE SEQUENCE [LARGE SCALE GENOMIC DNA]</scope>
    <source>
        <strain evidence="3">cv. Salinas</strain>
        <tissue evidence="2">Seedlings</tissue>
    </source>
</reference>
<dbReference type="InterPro" id="IPR052579">
    <property type="entry name" value="Zinc_finger_SWIM"/>
</dbReference>
<evidence type="ECO:0000313" key="2">
    <source>
        <dbReference type="EMBL" id="KAJ0212511.1"/>
    </source>
</evidence>
<dbReference type="Pfam" id="PF10551">
    <property type="entry name" value="MULE"/>
    <property type="match status" value="1"/>
</dbReference>